<keyword evidence="1" id="KW-1133">Transmembrane helix</keyword>
<sequence>MGIRVVEGRDSFLSFKAMVAALITLLVDFMGTEYYERKQEREAIDSDEHGYEQSPSIVVPVAAEGGNDDKVFGEEDSGGIHIVQECVSQVQNLC</sequence>
<keyword evidence="1" id="KW-0472">Membrane</keyword>
<proteinExistence type="predicted"/>
<organism evidence="2 3">
    <name type="scientific">Thlaspi arvense</name>
    <name type="common">Field penny-cress</name>
    <dbReference type="NCBI Taxonomy" id="13288"/>
    <lineage>
        <taxon>Eukaryota</taxon>
        <taxon>Viridiplantae</taxon>
        <taxon>Streptophyta</taxon>
        <taxon>Embryophyta</taxon>
        <taxon>Tracheophyta</taxon>
        <taxon>Spermatophyta</taxon>
        <taxon>Magnoliopsida</taxon>
        <taxon>eudicotyledons</taxon>
        <taxon>Gunneridae</taxon>
        <taxon>Pentapetalae</taxon>
        <taxon>rosids</taxon>
        <taxon>malvids</taxon>
        <taxon>Brassicales</taxon>
        <taxon>Brassicaceae</taxon>
        <taxon>Thlaspideae</taxon>
        <taxon>Thlaspi</taxon>
    </lineage>
</organism>
<protein>
    <submittedName>
        <fullName evidence="2">Uncharacterized protein</fullName>
    </submittedName>
</protein>
<reference evidence="2 3" key="1">
    <citation type="submission" date="2022-03" db="EMBL/GenBank/DDBJ databases">
        <authorList>
            <person name="Nunn A."/>
            <person name="Chopra R."/>
            <person name="Nunn A."/>
            <person name="Contreras Garrido A."/>
        </authorList>
    </citation>
    <scope>NUCLEOTIDE SEQUENCE [LARGE SCALE GENOMIC DNA]</scope>
</reference>
<keyword evidence="3" id="KW-1185">Reference proteome</keyword>
<dbReference type="AlphaFoldDB" id="A0AAU9REF7"/>
<accession>A0AAU9REF7</accession>
<evidence type="ECO:0000313" key="2">
    <source>
        <dbReference type="EMBL" id="CAH2036590.1"/>
    </source>
</evidence>
<dbReference type="EMBL" id="OU466857">
    <property type="protein sequence ID" value="CAH2036590.1"/>
    <property type="molecule type" value="Genomic_DNA"/>
</dbReference>
<keyword evidence="1" id="KW-0812">Transmembrane</keyword>
<evidence type="ECO:0000313" key="3">
    <source>
        <dbReference type="Proteomes" id="UP000836841"/>
    </source>
</evidence>
<feature type="transmembrane region" description="Helical" evidence="1">
    <location>
        <begin position="12"/>
        <end position="31"/>
    </location>
</feature>
<evidence type="ECO:0000256" key="1">
    <source>
        <dbReference type="SAM" id="Phobius"/>
    </source>
</evidence>
<name>A0AAU9REF7_THLAR</name>
<dbReference type="Proteomes" id="UP000836841">
    <property type="component" value="Chromosome 1"/>
</dbReference>
<gene>
    <name evidence="2" type="ORF">TAV2_LOCUS34</name>
</gene>